<dbReference type="EMBL" id="LR862129">
    <property type="protein sequence ID" value="CAD1817705.1"/>
    <property type="molecule type" value="Genomic_DNA"/>
</dbReference>
<dbReference type="AlphaFoldDB" id="A0A6V7NGG9"/>
<organism evidence="2">
    <name type="scientific">Ananas comosus var. bracteatus</name>
    <name type="common">red pineapple</name>
    <dbReference type="NCBI Taxonomy" id="296719"/>
    <lineage>
        <taxon>Eukaryota</taxon>
        <taxon>Viridiplantae</taxon>
        <taxon>Streptophyta</taxon>
        <taxon>Embryophyta</taxon>
        <taxon>Tracheophyta</taxon>
        <taxon>Spermatophyta</taxon>
        <taxon>Magnoliopsida</taxon>
        <taxon>Liliopsida</taxon>
        <taxon>Poales</taxon>
        <taxon>Bromeliaceae</taxon>
        <taxon>Bromelioideae</taxon>
        <taxon>Ananas</taxon>
    </lineage>
</organism>
<evidence type="ECO:0000256" key="1">
    <source>
        <dbReference type="SAM" id="SignalP"/>
    </source>
</evidence>
<proteinExistence type="predicted"/>
<accession>A0A6V7NGG9</accession>
<keyword evidence="1" id="KW-0732">Signal</keyword>
<gene>
    <name evidence="2" type="ORF">CB5_LOCUS916</name>
</gene>
<protein>
    <recommendedName>
        <fullName evidence="3">Secreted protein</fullName>
    </recommendedName>
</protein>
<sequence length="153" mass="16603">MISSVCCAVLYCTAVCPLLVNEDFSDSSANVTALVAARMTKIMSSTHSPVNNAWVVNGLHETLVRPKSGPSKSGHCSTDSGPAECLFLFTLRRARSRMGERERGTSERKRIQFAQSQLNVAAAKFIACNQRGKIAFSVISNCHHDTLTGNSMH</sequence>
<reference evidence="2" key="1">
    <citation type="submission" date="2020-07" db="EMBL/GenBank/DDBJ databases">
        <authorList>
            <person name="Lin J."/>
        </authorList>
    </citation>
    <scope>NUCLEOTIDE SEQUENCE</scope>
</reference>
<feature type="signal peptide" evidence="1">
    <location>
        <begin position="1"/>
        <end position="17"/>
    </location>
</feature>
<evidence type="ECO:0008006" key="3">
    <source>
        <dbReference type="Google" id="ProtNLM"/>
    </source>
</evidence>
<evidence type="ECO:0000313" key="2">
    <source>
        <dbReference type="EMBL" id="CAD1817705.1"/>
    </source>
</evidence>
<name>A0A6V7NGG9_ANACO</name>
<feature type="chain" id="PRO_5028135851" description="Secreted protein" evidence="1">
    <location>
        <begin position="18"/>
        <end position="153"/>
    </location>
</feature>